<name>A0A1M5YMX4_9FLAO</name>
<dbReference type="PANTHER" id="PTHR24421">
    <property type="entry name" value="NITRATE/NITRITE SENSOR PROTEIN NARX-RELATED"/>
    <property type="match status" value="1"/>
</dbReference>
<reference evidence="23" key="2">
    <citation type="submission" date="2016-11" db="EMBL/GenBank/DDBJ databases">
        <authorList>
            <person name="Jaros S."/>
            <person name="Januszkiewicz K."/>
            <person name="Wedrychowicz H."/>
        </authorList>
    </citation>
    <scope>NUCLEOTIDE SEQUENCE [LARGE SCALE GENOMIC DNA]</scope>
    <source>
        <strain evidence="23">DSM 19859</strain>
    </source>
</reference>
<feature type="coiled-coil region" evidence="19">
    <location>
        <begin position="384"/>
        <end position="412"/>
    </location>
</feature>
<dbReference type="SUPFAM" id="SSF48452">
    <property type="entry name" value="TPR-like"/>
    <property type="match status" value="1"/>
</dbReference>
<comment type="catalytic activity">
    <reaction evidence="1">
        <text>ATP + protein L-histidine = ADP + protein N-phospho-L-histidine.</text>
        <dbReference type="EC" id="2.7.13.3"/>
    </reaction>
</comment>
<dbReference type="Pfam" id="PF02518">
    <property type="entry name" value="HATPase_c"/>
    <property type="match status" value="1"/>
</dbReference>
<reference evidence="24" key="1">
    <citation type="submission" date="2016-11" db="EMBL/GenBank/DDBJ databases">
        <authorList>
            <person name="Varghese N."/>
            <person name="Submissions S."/>
        </authorList>
    </citation>
    <scope>NUCLEOTIDE SEQUENCE [LARGE SCALE GENOMIC DNA]</scope>
    <source>
        <strain evidence="24">DSM 19859</strain>
    </source>
</reference>
<evidence type="ECO:0000256" key="1">
    <source>
        <dbReference type="ARBA" id="ARBA00000085"/>
    </source>
</evidence>
<evidence type="ECO:0000256" key="6">
    <source>
        <dbReference type="ARBA" id="ARBA00022485"/>
    </source>
</evidence>
<feature type="transmembrane region" description="Helical" evidence="20">
    <location>
        <begin position="363"/>
        <end position="385"/>
    </location>
</feature>
<keyword evidence="11" id="KW-0547">Nucleotide-binding</keyword>
<dbReference type="GO" id="GO:0005737">
    <property type="term" value="C:cytoplasm"/>
    <property type="evidence" value="ECO:0007669"/>
    <property type="project" value="UniProtKB-SubCell"/>
</dbReference>
<keyword evidence="19" id="KW-0175">Coiled coil</keyword>
<dbReference type="GO" id="GO:0051539">
    <property type="term" value="F:4 iron, 4 sulfur cluster binding"/>
    <property type="evidence" value="ECO:0007669"/>
    <property type="project" value="UniProtKB-KW"/>
</dbReference>
<dbReference type="CDD" id="cd16917">
    <property type="entry name" value="HATPase_UhpB-NarQ-NarX-like"/>
    <property type="match status" value="1"/>
</dbReference>
<accession>A0A1M5YMX4</accession>
<keyword evidence="6" id="KW-0004">4Fe-4S</keyword>
<keyword evidence="16" id="KW-0411">Iron-sulfur</keyword>
<gene>
    <name evidence="22" type="ORF">DSM01_1424</name>
    <name evidence="23" type="ORF">SAMN04487999_2148</name>
</gene>
<evidence type="ECO:0000313" key="22">
    <source>
        <dbReference type="EMBL" id="RXG29326.1"/>
    </source>
</evidence>
<evidence type="ECO:0000256" key="15">
    <source>
        <dbReference type="ARBA" id="ARBA00023012"/>
    </source>
</evidence>
<keyword evidence="20" id="KW-1133">Transmembrane helix</keyword>
<sequence>MRWVLWHVIGFLSFSLAFGQENDLSKFDTYFQALKTLEHQEALTQLSTIEDTLYSQPLNTFAQLTYQGFSGSPENFKAECVLRTSDDPFLNAVYRLNTGYYKFYFLQDRTAAYPHFYKALKSANQLAYAPLQRRVLRAILQYFHHEIARNNNNYQIFLDQYQDLILDSNDQVYFQIYEVIFHSSEIDIKSVYYTKAPLLEGLISQLAPDSKLLPKLYLEIALYHELIKEYDRAAYYYQKVFDEGKDIPYYNDSRFSAITKLAYLQHLKGNSQEALKKLEEVSCCFNPQDSLKNTFFVEYYTSLFYEGLGADSLALAHYKTYVEAGHNINFRDNSLEISRLQVELETEKKANDLLLEKQEKKRILVLTVGLLVALVILLLIAYLILNNSRKRRKLAEQERELEKERVANLLKDQELASIDAMIAGQEKERSRIAGELHDDLGALMTNVRMHFESLKSSQAPELFDKTDALLHEAYQKVRSIAHAKNSGVIANQGLLKAVKDLAKKVSQLNALEIQVVHHGMTNRLENSLELSIFRIIQELIANIIKHAQATTATIHVINHGDSLNIMVEDDGLGFDPKHISLRSQGMGISSIDKRVNHLDGSLTIESAPGEGATIIIDIPL</sequence>
<dbReference type="InterPro" id="IPR011712">
    <property type="entry name" value="Sig_transdc_His_kin_sub3_dim/P"/>
</dbReference>
<dbReference type="SMART" id="SM00387">
    <property type="entry name" value="HATPase_c"/>
    <property type="match status" value="1"/>
</dbReference>
<dbReference type="RefSeq" id="WP_072982955.1">
    <property type="nucleotide sequence ID" value="NZ_FQXT01000004.1"/>
</dbReference>
<dbReference type="SUPFAM" id="SSF55874">
    <property type="entry name" value="ATPase domain of HSP90 chaperone/DNA topoisomerase II/histidine kinase"/>
    <property type="match status" value="1"/>
</dbReference>
<dbReference type="GO" id="GO:0016020">
    <property type="term" value="C:membrane"/>
    <property type="evidence" value="ECO:0007669"/>
    <property type="project" value="InterPro"/>
</dbReference>
<evidence type="ECO:0000256" key="7">
    <source>
        <dbReference type="ARBA" id="ARBA00022490"/>
    </source>
</evidence>
<dbReference type="InterPro" id="IPR004358">
    <property type="entry name" value="Sig_transdc_His_kin-like_C"/>
</dbReference>
<dbReference type="GO" id="GO:0046872">
    <property type="term" value="F:metal ion binding"/>
    <property type="evidence" value="ECO:0007669"/>
    <property type="project" value="UniProtKB-KW"/>
</dbReference>
<organism evidence="23 24">
    <name type="scientific">Leeuwenhoekiella palythoae</name>
    <dbReference type="NCBI Taxonomy" id="573501"/>
    <lineage>
        <taxon>Bacteria</taxon>
        <taxon>Pseudomonadati</taxon>
        <taxon>Bacteroidota</taxon>
        <taxon>Flavobacteriia</taxon>
        <taxon>Flavobacteriales</taxon>
        <taxon>Flavobacteriaceae</taxon>
        <taxon>Leeuwenhoekiella</taxon>
    </lineage>
</organism>
<feature type="domain" description="Histidine kinase" evidence="21">
    <location>
        <begin position="532"/>
        <end position="620"/>
    </location>
</feature>
<dbReference type="GO" id="GO:0046983">
    <property type="term" value="F:protein dimerization activity"/>
    <property type="evidence" value="ECO:0007669"/>
    <property type="project" value="InterPro"/>
</dbReference>
<evidence type="ECO:0000313" key="25">
    <source>
        <dbReference type="Proteomes" id="UP000290037"/>
    </source>
</evidence>
<dbReference type="Gene3D" id="1.20.5.1930">
    <property type="match status" value="1"/>
</dbReference>
<evidence type="ECO:0000256" key="12">
    <source>
        <dbReference type="ARBA" id="ARBA00022777"/>
    </source>
</evidence>
<evidence type="ECO:0000256" key="16">
    <source>
        <dbReference type="ARBA" id="ARBA00023014"/>
    </source>
</evidence>
<evidence type="ECO:0000256" key="14">
    <source>
        <dbReference type="ARBA" id="ARBA00023004"/>
    </source>
</evidence>
<evidence type="ECO:0000256" key="2">
    <source>
        <dbReference type="ARBA" id="ARBA00001966"/>
    </source>
</evidence>
<keyword evidence="20" id="KW-0812">Transmembrane</keyword>
<keyword evidence="15" id="KW-0902">Two-component regulatory system</keyword>
<evidence type="ECO:0000259" key="21">
    <source>
        <dbReference type="PROSITE" id="PS50109"/>
    </source>
</evidence>
<dbReference type="Gene3D" id="3.30.565.10">
    <property type="entry name" value="Histidine kinase-like ATPase, C-terminal domain"/>
    <property type="match status" value="1"/>
</dbReference>
<evidence type="ECO:0000256" key="13">
    <source>
        <dbReference type="ARBA" id="ARBA00022840"/>
    </source>
</evidence>
<evidence type="ECO:0000256" key="5">
    <source>
        <dbReference type="ARBA" id="ARBA00017322"/>
    </source>
</evidence>
<evidence type="ECO:0000256" key="10">
    <source>
        <dbReference type="ARBA" id="ARBA00022723"/>
    </source>
</evidence>
<dbReference type="AlphaFoldDB" id="A0A1M5YMX4"/>
<dbReference type="Pfam" id="PF07730">
    <property type="entry name" value="HisKA_3"/>
    <property type="match status" value="1"/>
</dbReference>
<keyword evidence="10" id="KW-0479">Metal-binding</keyword>
<keyword evidence="7" id="KW-0963">Cytoplasm</keyword>
<evidence type="ECO:0000256" key="4">
    <source>
        <dbReference type="ARBA" id="ARBA00012438"/>
    </source>
</evidence>
<protein>
    <recommendedName>
        <fullName evidence="5">Oxygen sensor histidine kinase NreB</fullName>
        <ecNumber evidence="4">2.7.13.3</ecNumber>
    </recommendedName>
    <alternativeName>
        <fullName evidence="18">Nitrogen regulation protein B</fullName>
    </alternativeName>
</protein>
<evidence type="ECO:0000313" key="24">
    <source>
        <dbReference type="Proteomes" id="UP000184240"/>
    </source>
</evidence>
<evidence type="ECO:0000256" key="9">
    <source>
        <dbReference type="ARBA" id="ARBA00022679"/>
    </source>
</evidence>
<evidence type="ECO:0000256" key="11">
    <source>
        <dbReference type="ARBA" id="ARBA00022741"/>
    </source>
</evidence>
<keyword evidence="14" id="KW-0408">Iron</keyword>
<keyword evidence="20" id="KW-0472">Membrane</keyword>
<dbReference type="InterPro" id="IPR050482">
    <property type="entry name" value="Sensor_HK_TwoCompSys"/>
</dbReference>
<evidence type="ECO:0000256" key="18">
    <source>
        <dbReference type="ARBA" id="ARBA00030800"/>
    </source>
</evidence>
<evidence type="ECO:0000256" key="3">
    <source>
        <dbReference type="ARBA" id="ARBA00004496"/>
    </source>
</evidence>
<keyword evidence="12 23" id="KW-0418">Kinase</keyword>
<dbReference type="GO" id="GO:0005524">
    <property type="term" value="F:ATP binding"/>
    <property type="evidence" value="ECO:0007669"/>
    <property type="project" value="UniProtKB-KW"/>
</dbReference>
<dbReference type="InterPro" id="IPR011990">
    <property type="entry name" value="TPR-like_helical_dom_sf"/>
</dbReference>
<keyword evidence="13" id="KW-0067">ATP-binding</keyword>
<dbReference type="Proteomes" id="UP000184240">
    <property type="component" value="Unassembled WGS sequence"/>
</dbReference>
<evidence type="ECO:0000256" key="17">
    <source>
        <dbReference type="ARBA" id="ARBA00024827"/>
    </source>
</evidence>
<comment type="cofactor">
    <cofactor evidence="2">
        <name>[4Fe-4S] cluster</name>
        <dbReference type="ChEBI" id="CHEBI:49883"/>
    </cofactor>
</comment>
<dbReference type="PANTHER" id="PTHR24421:SF10">
    <property type="entry name" value="NITRATE_NITRITE SENSOR PROTEIN NARQ"/>
    <property type="match status" value="1"/>
</dbReference>
<dbReference type="Proteomes" id="UP000290037">
    <property type="component" value="Unassembled WGS sequence"/>
</dbReference>
<dbReference type="PROSITE" id="PS50109">
    <property type="entry name" value="HIS_KIN"/>
    <property type="match status" value="1"/>
</dbReference>
<dbReference type="PRINTS" id="PR00344">
    <property type="entry name" value="BCTRLSENSOR"/>
</dbReference>
<evidence type="ECO:0000256" key="20">
    <source>
        <dbReference type="SAM" id="Phobius"/>
    </source>
</evidence>
<dbReference type="OrthoDB" id="9760839at2"/>
<dbReference type="InterPro" id="IPR005467">
    <property type="entry name" value="His_kinase_dom"/>
</dbReference>
<dbReference type="STRING" id="573501.SAMN04487999_2148"/>
<comment type="subcellular location">
    <subcellularLocation>
        <location evidence="3">Cytoplasm</location>
    </subcellularLocation>
</comment>
<proteinExistence type="predicted"/>
<keyword evidence="8" id="KW-0597">Phosphoprotein</keyword>
<reference evidence="22 25" key="3">
    <citation type="submission" date="2018-07" db="EMBL/GenBank/DDBJ databases">
        <title>Leeuwenhoekiella genomics.</title>
        <authorList>
            <person name="Tahon G."/>
            <person name="Willems A."/>
        </authorList>
    </citation>
    <scope>NUCLEOTIDE SEQUENCE [LARGE SCALE GENOMIC DNA]</scope>
    <source>
        <strain evidence="22 25">LMG 24856</strain>
    </source>
</reference>
<dbReference type="EMBL" id="QOVN01000003">
    <property type="protein sequence ID" value="RXG29326.1"/>
    <property type="molecule type" value="Genomic_DNA"/>
</dbReference>
<evidence type="ECO:0000256" key="19">
    <source>
        <dbReference type="SAM" id="Coils"/>
    </source>
</evidence>
<dbReference type="GO" id="GO:0000155">
    <property type="term" value="F:phosphorelay sensor kinase activity"/>
    <property type="evidence" value="ECO:0007669"/>
    <property type="project" value="InterPro"/>
</dbReference>
<comment type="function">
    <text evidence="17">Member of the two-component regulatory system NreB/NreC involved in the control of dissimilatory nitrate/nitrite reduction in response to oxygen. NreB functions as a direct oxygen sensor histidine kinase which is autophosphorylated, in the absence of oxygen, probably at the conserved histidine residue, and transfers its phosphate group probably to a conserved aspartate residue of NreC. NreB/NreC activates the expression of the nitrate (narGHJI) and nitrite (nir) reductase operons, as well as the putative nitrate transporter gene narT.</text>
</comment>
<evidence type="ECO:0000313" key="23">
    <source>
        <dbReference type="EMBL" id="SHI13259.1"/>
    </source>
</evidence>
<evidence type="ECO:0000256" key="8">
    <source>
        <dbReference type="ARBA" id="ARBA00022553"/>
    </source>
</evidence>
<dbReference type="InterPro" id="IPR003594">
    <property type="entry name" value="HATPase_dom"/>
</dbReference>
<dbReference type="InterPro" id="IPR036890">
    <property type="entry name" value="HATPase_C_sf"/>
</dbReference>
<dbReference type="EMBL" id="FQXT01000004">
    <property type="protein sequence ID" value="SHI13259.1"/>
    <property type="molecule type" value="Genomic_DNA"/>
</dbReference>
<dbReference type="EC" id="2.7.13.3" evidence="4"/>
<keyword evidence="25" id="KW-1185">Reference proteome</keyword>
<keyword evidence="9" id="KW-0808">Transferase</keyword>